<feature type="region of interest" description="Disordered" evidence="6">
    <location>
        <begin position="1"/>
        <end position="25"/>
    </location>
</feature>
<keyword evidence="9" id="KW-1185">Reference proteome</keyword>
<dbReference type="Gene3D" id="2.40.128.260">
    <property type="entry name" value="Type IV secretion system, VirB10/TraB/TrbI"/>
    <property type="match status" value="1"/>
</dbReference>
<reference evidence="9" key="1">
    <citation type="journal article" date="2019" name="Int. J. Syst. Evol. Microbiol.">
        <title>The Global Catalogue of Microorganisms (GCM) 10K type strain sequencing project: providing services to taxonomists for standard genome sequencing and annotation.</title>
        <authorList>
            <consortium name="The Broad Institute Genomics Platform"/>
            <consortium name="The Broad Institute Genome Sequencing Center for Infectious Disease"/>
            <person name="Wu L."/>
            <person name="Ma J."/>
        </authorList>
    </citation>
    <scope>NUCLEOTIDE SEQUENCE [LARGE SCALE GENOMIC DNA]</scope>
    <source>
        <strain evidence="9">CCUG 54518</strain>
    </source>
</reference>
<evidence type="ECO:0000256" key="6">
    <source>
        <dbReference type="SAM" id="MobiDB-lite"/>
    </source>
</evidence>
<comment type="similarity">
    <text evidence="2">Belongs to the TrbI/VirB10 family.</text>
</comment>
<organism evidence="8 9">
    <name type="scientific">Hydrogenophaga bisanensis</name>
    <dbReference type="NCBI Taxonomy" id="439611"/>
    <lineage>
        <taxon>Bacteria</taxon>
        <taxon>Pseudomonadati</taxon>
        <taxon>Pseudomonadota</taxon>
        <taxon>Betaproteobacteria</taxon>
        <taxon>Burkholderiales</taxon>
        <taxon>Comamonadaceae</taxon>
        <taxon>Hydrogenophaga</taxon>
    </lineage>
</organism>
<gene>
    <name evidence="8" type="ORF">ACFQNJ_17050</name>
</gene>
<evidence type="ECO:0000256" key="4">
    <source>
        <dbReference type="ARBA" id="ARBA00022989"/>
    </source>
</evidence>
<evidence type="ECO:0000256" key="2">
    <source>
        <dbReference type="ARBA" id="ARBA00010265"/>
    </source>
</evidence>
<keyword evidence="4 7" id="KW-1133">Transmembrane helix</keyword>
<proteinExistence type="inferred from homology"/>
<dbReference type="Pfam" id="PF03743">
    <property type="entry name" value="TrbI"/>
    <property type="match status" value="1"/>
</dbReference>
<dbReference type="CDD" id="cd16429">
    <property type="entry name" value="VirB10"/>
    <property type="match status" value="1"/>
</dbReference>
<dbReference type="Proteomes" id="UP001596495">
    <property type="component" value="Unassembled WGS sequence"/>
</dbReference>
<evidence type="ECO:0000256" key="1">
    <source>
        <dbReference type="ARBA" id="ARBA00004167"/>
    </source>
</evidence>
<keyword evidence="5 7" id="KW-0472">Membrane</keyword>
<dbReference type="InterPro" id="IPR042217">
    <property type="entry name" value="T4SS_VirB10/TrbI"/>
</dbReference>
<dbReference type="EMBL" id="JBHTBX010000015">
    <property type="protein sequence ID" value="MFC7436218.1"/>
    <property type="molecule type" value="Genomic_DNA"/>
</dbReference>
<evidence type="ECO:0000256" key="7">
    <source>
        <dbReference type="SAM" id="Phobius"/>
    </source>
</evidence>
<comment type="subcellular location">
    <subcellularLocation>
        <location evidence="1">Membrane</location>
        <topology evidence="1">Single-pass membrane protein</topology>
    </subcellularLocation>
</comment>
<dbReference type="RefSeq" id="WP_382259705.1">
    <property type="nucleotide sequence ID" value="NZ_JBHTBX010000015.1"/>
</dbReference>
<protein>
    <submittedName>
        <fullName evidence="8">TrbI/VirB10 family protein</fullName>
    </submittedName>
</protein>
<evidence type="ECO:0000256" key="5">
    <source>
        <dbReference type="ARBA" id="ARBA00023136"/>
    </source>
</evidence>
<keyword evidence="3 7" id="KW-0812">Transmembrane</keyword>
<dbReference type="InterPro" id="IPR005498">
    <property type="entry name" value="T4SS_VirB10/TraB/TrbI"/>
</dbReference>
<name>A0ABW2RDP7_9BURK</name>
<accession>A0ABW2RDP7</accession>
<evidence type="ECO:0000256" key="3">
    <source>
        <dbReference type="ARBA" id="ARBA00022692"/>
    </source>
</evidence>
<evidence type="ECO:0000313" key="8">
    <source>
        <dbReference type="EMBL" id="MFC7436218.1"/>
    </source>
</evidence>
<sequence>MSTRKRMPSAQTNPLDDDDGIVEPGRAGATFEADTDIEDARLQTGMPARNLRNIAVGVMAIGLTAFLLWPSSGQKVKQEVPEPQQTDIVGDLVDKLQQVPPPVALPEYPETPIPTPIAQPAAPPVDERIELALISPMAATDVELRTAGQVNQRQTAQPTANSDRESIQALLEEQRKAKNEALARHAKLVESVAGGGPGVGMGGSGGQLFGGSPSMSAGQARSAEHSMFLAQYAGNGDIGQATQLQAARMAPTLYEGTIIRTVLTRSLNSDLPGTITARVSSDVYDSVSQRILLVPRGSEVTCSYDSNLMQGQKVILAACTRLRLPNGKSFALSGTPAGSEQGSAGIPAEIDNHFLEMFGTALVVGASSYLLPQRDRNISIVTGSEGGSQTAGNIMGSALSQVIQATIARNIQIPPTGMVEIGTPFTLTLTRDVEMEPYLASQRGYR</sequence>
<comment type="caution">
    <text evidence="8">The sequence shown here is derived from an EMBL/GenBank/DDBJ whole genome shotgun (WGS) entry which is preliminary data.</text>
</comment>
<feature type="transmembrane region" description="Helical" evidence="7">
    <location>
        <begin position="51"/>
        <end position="69"/>
    </location>
</feature>
<evidence type="ECO:0000313" key="9">
    <source>
        <dbReference type="Proteomes" id="UP001596495"/>
    </source>
</evidence>